<dbReference type="GO" id="GO:0061599">
    <property type="term" value="F:molybdopterin molybdotransferase activity"/>
    <property type="evidence" value="ECO:0007669"/>
    <property type="project" value="UniProtKB-UniRule"/>
</dbReference>
<dbReference type="EC" id="2.10.1.1" evidence="1"/>
<dbReference type="RefSeq" id="WP_072973258.1">
    <property type="nucleotide sequence ID" value="NZ_FQTY01000002.1"/>
</dbReference>
<comment type="pathway">
    <text evidence="1">Cofactor biosynthesis; molybdopterin biosynthesis.</text>
</comment>
<reference evidence="4" key="1">
    <citation type="submission" date="2016-11" db="EMBL/GenBank/DDBJ databases">
        <authorList>
            <person name="Varghese N."/>
            <person name="Submissions S."/>
        </authorList>
    </citation>
    <scope>NUCLEOTIDE SEQUENCE [LARGE SCALE GENOMIC DNA]</scope>
    <source>
        <strain evidence="4">DSM 18095</strain>
    </source>
</reference>
<dbReference type="InterPro" id="IPR038987">
    <property type="entry name" value="MoeA-like"/>
</dbReference>
<keyword evidence="4" id="KW-1185">Reference proteome</keyword>
<dbReference type="PANTHER" id="PTHR10192:SF28">
    <property type="entry name" value="MOLYBDOPTERIN MOLYBDENUMTRANSFERASE"/>
    <property type="match status" value="1"/>
</dbReference>
<keyword evidence="1" id="KW-0479">Metal-binding</keyword>
<dbReference type="GO" id="GO:0006777">
    <property type="term" value="P:Mo-molybdopterin cofactor biosynthetic process"/>
    <property type="evidence" value="ECO:0007669"/>
    <property type="project" value="UniProtKB-UniRule"/>
</dbReference>
<sequence length="340" mass="37480">MKVVKAEDAVGMVLGHDITEIVPGEFKGVAFKKGHIIQETDIEKLLRIGKEHIYIFEIDENTLHEDDAAIAIGNLICGEGIYFTEPKEGKINIMPKYKGLLKINREVLDEINDLGDMILATIHGNRLIDEGHLIGGFRVIPLTIEKEKIIVAEKILKEKGPIFEVKPFKKLKTALIITGSEVYKGRIEDKFGPVIERKVKAFDSEIFYKTIVPDELDIIKDEIIKSKNMGGELIIVTGGMSVDPDDKTPGAIKATGANIVSYGTPVLPGAMLLVAYLDNIPVMGLPGCVMFAHTTAFDLLLPRICAGEKIFRKDITRLGYGGQCLSCKVCTFPDCHFGKN</sequence>
<dbReference type="CDD" id="cd03522">
    <property type="entry name" value="MoeA_like"/>
    <property type="match status" value="1"/>
</dbReference>
<proteinExistence type="inferred from homology"/>
<keyword evidence="1" id="KW-0808">Transferase</keyword>
<keyword evidence="1" id="KW-0460">Magnesium</keyword>
<evidence type="ECO:0000256" key="1">
    <source>
        <dbReference type="RuleBase" id="RU365090"/>
    </source>
</evidence>
<evidence type="ECO:0000313" key="4">
    <source>
        <dbReference type="Proteomes" id="UP000184114"/>
    </source>
</evidence>
<gene>
    <name evidence="3" type="ORF">SAMN02745784_00751</name>
</gene>
<feature type="domain" description="MoaB/Mog" evidence="2">
    <location>
        <begin position="174"/>
        <end position="306"/>
    </location>
</feature>
<comment type="catalytic activity">
    <reaction evidence="1">
        <text>adenylyl-molybdopterin + molybdate = Mo-molybdopterin + AMP + H(+)</text>
        <dbReference type="Rhea" id="RHEA:35047"/>
        <dbReference type="ChEBI" id="CHEBI:15378"/>
        <dbReference type="ChEBI" id="CHEBI:36264"/>
        <dbReference type="ChEBI" id="CHEBI:62727"/>
        <dbReference type="ChEBI" id="CHEBI:71302"/>
        <dbReference type="ChEBI" id="CHEBI:456215"/>
    </reaction>
</comment>
<evidence type="ECO:0000313" key="3">
    <source>
        <dbReference type="EMBL" id="SHE45611.1"/>
    </source>
</evidence>
<dbReference type="InterPro" id="IPR036425">
    <property type="entry name" value="MoaB/Mog-like_dom_sf"/>
</dbReference>
<dbReference type="GeneID" id="90996405"/>
<comment type="function">
    <text evidence="1">Catalyzes the insertion of molybdate into adenylated molybdopterin with the concomitant release of AMP.</text>
</comment>
<keyword evidence="1" id="KW-0501">Molybdenum cofactor biosynthesis</keyword>
<dbReference type="GO" id="GO:0005829">
    <property type="term" value="C:cytosol"/>
    <property type="evidence" value="ECO:0007669"/>
    <property type="project" value="TreeGrafter"/>
</dbReference>
<comment type="cofactor">
    <cofactor evidence="1">
        <name>Mg(2+)</name>
        <dbReference type="ChEBI" id="CHEBI:18420"/>
    </cofactor>
</comment>
<dbReference type="Pfam" id="PF00994">
    <property type="entry name" value="MoCF_biosynth"/>
    <property type="match status" value="1"/>
</dbReference>
<dbReference type="SMART" id="SM00852">
    <property type="entry name" value="MoCF_biosynth"/>
    <property type="match status" value="1"/>
</dbReference>
<dbReference type="EMBL" id="FQTY01000002">
    <property type="protein sequence ID" value="SHE45611.1"/>
    <property type="molecule type" value="Genomic_DNA"/>
</dbReference>
<dbReference type="GO" id="GO:0046872">
    <property type="term" value="F:metal ion binding"/>
    <property type="evidence" value="ECO:0007669"/>
    <property type="project" value="UniProtKB-UniRule"/>
</dbReference>
<keyword evidence="1" id="KW-0500">Molybdenum</keyword>
<dbReference type="SUPFAM" id="SSF53218">
    <property type="entry name" value="Molybdenum cofactor biosynthesis proteins"/>
    <property type="match status" value="1"/>
</dbReference>
<evidence type="ECO:0000259" key="2">
    <source>
        <dbReference type="SMART" id="SM00852"/>
    </source>
</evidence>
<name>A0A1M4TMB6_9FIRM</name>
<comment type="similarity">
    <text evidence="1">Belongs to the MoeA family.</text>
</comment>
<dbReference type="Proteomes" id="UP000184114">
    <property type="component" value="Unassembled WGS sequence"/>
</dbReference>
<organism evidence="3 4">
    <name type="scientific">Tissierella praeacuta DSM 18095</name>
    <dbReference type="NCBI Taxonomy" id="1123404"/>
    <lineage>
        <taxon>Bacteria</taxon>
        <taxon>Bacillati</taxon>
        <taxon>Bacillota</taxon>
        <taxon>Tissierellia</taxon>
        <taxon>Tissierellales</taxon>
        <taxon>Tissierellaceae</taxon>
        <taxon>Tissierella</taxon>
    </lineage>
</organism>
<accession>A0A1M4TMB6</accession>
<dbReference type="AlphaFoldDB" id="A0A1M4TMB6"/>
<dbReference type="UniPathway" id="UPA00344"/>
<dbReference type="Gene3D" id="3.40.980.10">
    <property type="entry name" value="MoaB/Mog-like domain"/>
    <property type="match status" value="1"/>
</dbReference>
<dbReference type="InterPro" id="IPR001453">
    <property type="entry name" value="MoaB/Mog_dom"/>
</dbReference>
<dbReference type="PANTHER" id="PTHR10192">
    <property type="entry name" value="MOLYBDOPTERIN BIOSYNTHESIS PROTEIN"/>
    <property type="match status" value="1"/>
</dbReference>
<dbReference type="STRING" id="1123404.SAMN02745784_00751"/>
<protein>
    <recommendedName>
        <fullName evidence="1">Molybdopterin molybdenumtransferase</fullName>
        <ecNumber evidence="1">2.10.1.1</ecNumber>
    </recommendedName>
</protein>